<dbReference type="Proteomes" id="UP001254848">
    <property type="component" value="Unassembled WGS sequence"/>
</dbReference>
<evidence type="ECO:0000256" key="1">
    <source>
        <dbReference type="ARBA" id="ARBA00004370"/>
    </source>
</evidence>
<proteinExistence type="inferred from homology"/>
<comment type="subcellular location">
    <subcellularLocation>
        <location evidence="1">Membrane</location>
    </subcellularLocation>
</comment>
<dbReference type="Pfam" id="PF06925">
    <property type="entry name" value="MGDG_synth"/>
    <property type="match status" value="1"/>
</dbReference>
<accession>A0ABU3NYD1</accession>
<dbReference type="InterPro" id="IPR050519">
    <property type="entry name" value="Glycosyltransf_28_UgtP"/>
</dbReference>
<evidence type="ECO:0000256" key="3">
    <source>
        <dbReference type="ARBA" id="ARBA00022676"/>
    </source>
</evidence>
<protein>
    <submittedName>
        <fullName evidence="7">Glycosyltransferase</fullName>
    </submittedName>
</protein>
<feature type="domain" description="Diacylglycerol glucosyltransferase N-terminal" evidence="6">
    <location>
        <begin position="19"/>
        <end position="184"/>
    </location>
</feature>
<comment type="similarity">
    <text evidence="2">Belongs to the glycosyltransferase 28 family.</text>
</comment>
<keyword evidence="4" id="KW-0808">Transferase</keyword>
<dbReference type="PANTHER" id="PTHR43025">
    <property type="entry name" value="MONOGALACTOSYLDIACYLGLYCEROL SYNTHASE"/>
    <property type="match status" value="1"/>
</dbReference>
<gene>
    <name evidence="7" type="ORF">Q4T40_08515</name>
</gene>
<sequence length="378" mass="39134">MGEERRKVLFISAPVGAGHVRAAQAVGAALRRLAPGVATEFANVFDFFSPRLGKAILAGYLKVLDVFPQAYGAAYGWGNSSRLALAGRAAVSGFLAGRMERYIAVSRPDVVVVSHATPAGLVAHLAARGRLAAPTVAVVTDFVVHRLWVYPELGMYCVAHEGLRDYLAAAGVPRERSAVTGIPVDGRFAAPLGKREARAALGLREDAPVVLIMGGGAGVLPMAEIVAGLEALARPLQLVAVAGRNEALRRRLTAEAGRLKFCTLEALGFVDNVDVLMAAADLLVSKPGGLTAAEALARGLPLLIFRPIPGQEDANTAFLTAHGAAVRVESAGELAALAGGMLAERAAGLEALSSAALDLGRPGAAEAVGRLILDRLVK</sequence>
<dbReference type="RefSeq" id="WP_413779793.1">
    <property type="nucleotide sequence ID" value="NZ_JAUOZS010000001.1"/>
</dbReference>
<evidence type="ECO:0000259" key="6">
    <source>
        <dbReference type="Pfam" id="PF06925"/>
    </source>
</evidence>
<feature type="domain" description="Glycosyl transferase family 28 C-terminal" evidence="5">
    <location>
        <begin position="209"/>
        <end position="329"/>
    </location>
</feature>
<evidence type="ECO:0000259" key="5">
    <source>
        <dbReference type="Pfam" id="PF04101"/>
    </source>
</evidence>
<organism evidence="7 8">
    <name type="scientific">Anaeroselena agilis</name>
    <dbReference type="NCBI Taxonomy" id="3063788"/>
    <lineage>
        <taxon>Bacteria</taxon>
        <taxon>Bacillati</taxon>
        <taxon>Bacillota</taxon>
        <taxon>Negativicutes</taxon>
        <taxon>Acetonemataceae</taxon>
        <taxon>Anaeroselena</taxon>
    </lineage>
</organism>
<name>A0ABU3NYD1_9FIRM</name>
<evidence type="ECO:0000313" key="7">
    <source>
        <dbReference type="EMBL" id="MDT8901277.1"/>
    </source>
</evidence>
<comment type="caution">
    <text evidence="7">The sequence shown here is derived from an EMBL/GenBank/DDBJ whole genome shotgun (WGS) entry which is preliminary data.</text>
</comment>
<reference evidence="7 8" key="1">
    <citation type="submission" date="2023-07" db="EMBL/GenBank/DDBJ databases">
        <title>The novel representative of Negativicutes class, Anaeroselena agilis gen. nov. sp. nov.</title>
        <authorList>
            <person name="Prokofeva M.I."/>
            <person name="Elcheninov A.G."/>
            <person name="Klyukina A."/>
            <person name="Kublanov I.V."/>
            <person name="Frolov E.N."/>
            <person name="Podosokorskaya O.A."/>
        </authorList>
    </citation>
    <scope>NUCLEOTIDE SEQUENCE [LARGE SCALE GENOMIC DNA]</scope>
    <source>
        <strain evidence="7 8">4137-cl</strain>
    </source>
</reference>
<dbReference type="Pfam" id="PF04101">
    <property type="entry name" value="Glyco_tran_28_C"/>
    <property type="match status" value="1"/>
</dbReference>
<keyword evidence="8" id="KW-1185">Reference proteome</keyword>
<dbReference type="InterPro" id="IPR007235">
    <property type="entry name" value="Glyco_trans_28_C"/>
</dbReference>
<keyword evidence="3" id="KW-0328">Glycosyltransferase</keyword>
<evidence type="ECO:0000256" key="4">
    <source>
        <dbReference type="ARBA" id="ARBA00022679"/>
    </source>
</evidence>
<dbReference type="SUPFAM" id="SSF53756">
    <property type="entry name" value="UDP-Glycosyltransferase/glycogen phosphorylase"/>
    <property type="match status" value="1"/>
</dbReference>
<dbReference type="EMBL" id="JAUOZS010000001">
    <property type="protein sequence ID" value="MDT8901277.1"/>
    <property type="molecule type" value="Genomic_DNA"/>
</dbReference>
<evidence type="ECO:0000256" key="2">
    <source>
        <dbReference type="ARBA" id="ARBA00006962"/>
    </source>
</evidence>
<dbReference type="Gene3D" id="3.40.50.2000">
    <property type="entry name" value="Glycogen Phosphorylase B"/>
    <property type="match status" value="1"/>
</dbReference>
<dbReference type="InterPro" id="IPR009695">
    <property type="entry name" value="Diacylglyc_glucosyltr_N"/>
</dbReference>
<dbReference type="PANTHER" id="PTHR43025:SF3">
    <property type="entry name" value="MONOGALACTOSYLDIACYLGLYCEROL SYNTHASE 1, CHLOROPLASTIC"/>
    <property type="match status" value="1"/>
</dbReference>
<evidence type="ECO:0000313" key="8">
    <source>
        <dbReference type="Proteomes" id="UP001254848"/>
    </source>
</evidence>